<dbReference type="GeneID" id="54293061"/>
<dbReference type="EMBL" id="ML995480">
    <property type="protein sequence ID" value="KAF2144154.1"/>
    <property type="molecule type" value="Genomic_DNA"/>
</dbReference>
<organism evidence="1 2">
    <name type="scientific">Aplosporella prunicola CBS 121167</name>
    <dbReference type="NCBI Taxonomy" id="1176127"/>
    <lineage>
        <taxon>Eukaryota</taxon>
        <taxon>Fungi</taxon>
        <taxon>Dikarya</taxon>
        <taxon>Ascomycota</taxon>
        <taxon>Pezizomycotina</taxon>
        <taxon>Dothideomycetes</taxon>
        <taxon>Dothideomycetes incertae sedis</taxon>
        <taxon>Botryosphaeriales</taxon>
        <taxon>Aplosporellaceae</taxon>
        <taxon>Aplosporella</taxon>
    </lineage>
</organism>
<dbReference type="AlphaFoldDB" id="A0A6A6BLK1"/>
<sequence length="94" mass="10832">MIRKCEWIFSILSQQTVSITSTSVLWSSGMTLPSHSSLCLRIRKRSWVRSPVGLHFFFFLFCSSRCNDPSSIHPSQVASKILCARRQLQTKSYF</sequence>
<evidence type="ECO:0000313" key="2">
    <source>
        <dbReference type="Proteomes" id="UP000799438"/>
    </source>
</evidence>
<name>A0A6A6BLK1_9PEZI</name>
<gene>
    <name evidence="1" type="ORF">K452DRAFT_154078</name>
</gene>
<reference evidence="1" key="1">
    <citation type="journal article" date="2020" name="Stud. Mycol.">
        <title>101 Dothideomycetes genomes: a test case for predicting lifestyles and emergence of pathogens.</title>
        <authorList>
            <person name="Haridas S."/>
            <person name="Albert R."/>
            <person name="Binder M."/>
            <person name="Bloem J."/>
            <person name="Labutti K."/>
            <person name="Salamov A."/>
            <person name="Andreopoulos B."/>
            <person name="Baker S."/>
            <person name="Barry K."/>
            <person name="Bills G."/>
            <person name="Bluhm B."/>
            <person name="Cannon C."/>
            <person name="Castanera R."/>
            <person name="Culley D."/>
            <person name="Daum C."/>
            <person name="Ezra D."/>
            <person name="Gonzalez J."/>
            <person name="Henrissat B."/>
            <person name="Kuo A."/>
            <person name="Liang C."/>
            <person name="Lipzen A."/>
            <person name="Lutzoni F."/>
            <person name="Magnuson J."/>
            <person name="Mondo S."/>
            <person name="Nolan M."/>
            <person name="Ohm R."/>
            <person name="Pangilinan J."/>
            <person name="Park H.-J."/>
            <person name="Ramirez L."/>
            <person name="Alfaro M."/>
            <person name="Sun H."/>
            <person name="Tritt A."/>
            <person name="Yoshinaga Y."/>
            <person name="Zwiers L.-H."/>
            <person name="Turgeon B."/>
            <person name="Goodwin S."/>
            <person name="Spatafora J."/>
            <person name="Crous P."/>
            <person name="Grigoriev I."/>
        </authorList>
    </citation>
    <scope>NUCLEOTIDE SEQUENCE</scope>
    <source>
        <strain evidence="1">CBS 121167</strain>
    </source>
</reference>
<dbReference type="RefSeq" id="XP_033399866.1">
    <property type="nucleotide sequence ID" value="XM_033535567.1"/>
</dbReference>
<evidence type="ECO:0000313" key="1">
    <source>
        <dbReference type="EMBL" id="KAF2144154.1"/>
    </source>
</evidence>
<proteinExistence type="predicted"/>
<keyword evidence="2" id="KW-1185">Reference proteome</keyword>
<dbReference type="Proteomes" id="UP000799438">
    <property type="component" value="Unassembled WGS sequence"/>
</dbReference>
<accession>A0A6A6BLK1</accession>
<protein>
    <submittedName>
        <fullName evidence="1">Uncharacterized protein</fullName>
    </submittedName>
</protein>